<dbReference type="InterPro" id="IPR036561">
    <property type="entry name" value="MAM33_sf"/>
</dbReference>
<dbReference type="PANTHER" id="PTHR10826:SF36">
    <property type="entry name" value="OS08G0439900 PROTEIN"/>
    <property type="match status" value="1"/>
</dbReference>
<dbReference type="FunFam" id="3.10.280.10:FF:000003">
    <property type="entry name" value="Mitochondrial glycoprotein"/>
    <property type="match status" value="1"/>
</dbReference>
<dbReference type="Proteomes" id="UP001202328">
    <property type="component" value="Unassembled WGS sequence"/>
</dbReference>
<organism evidence="1 2">
    <name type="scientific">Papaver atlanticum</name>
    <dbReference type="NCBI Taxonomy" id="357466"/>
    <lineage>
        <taxon>Eukaryota</taxon>
        <taxon>Viridiplantae</taxon>
        <taxon>Streptophyta</taxon>
        <taxon>Embryophyta</taxon>
        <taxon>Tracheophyta</taxon>
        <taxon>Spermatophyta</taxon>
        <taxon>Magnoliopsida</taxon>
        <taxon>Ranunculales</taxon>
        <taxon>Papaveraceae</taxon>
        <taxon>Papaveroideae</taxon>
        <taxon>Papaver</taxon>
    </lineage>
</organism>
<keyword evidence="2" id="KW-1185">Reference proteome</keyword>
<comment type="caution">
    <text evidence="1">The sequence shown here is derived from an EMBL/GenBank/DDBJ whole genome shotgun (WGS) entry which is preliminary data.</text>
</comment>
<dbReference type="InterPro" id="IPR003428">
    <property type="entry name" value="MAM33"/>
</dbReference>
<dbReference type="GO" id="GO:0005759">
    <property type="term" value="C:mitochondrial matrix"/>
    <property type="evidence" value="ECO:0007669"/>
    <property type="project" value="InterPro"/>
</dbReference>
<protein>
    <recommendedName>
        <fullName evidence="3">Mitochondrial glycoprotein</fullName>
    </recommendedName>
</protein>
<dbReference type="Gene3D" id="3.10.280.10">
    <property type="entry name" value="Mitochondrial glycoprotein"/>
    <property type="match status" value="1"/>
</dbReference>
<dbReference type="SUPFAM" id="SSF54529">
    <property type="entry name" value="Mitochondrial glycoprotein MAM33-like"/>
    <property type="match status" value="1"/>
</dbReference>
<dbReference type="EMBL" id="JAJJMB010004944">
    <property type="protein sequence ID" value="KAI3941133.1"/>
    <property type="molecule type" value="Genomic_DNA"/>
</dbReference>
<evidence type="ECO:0008006" key="3">
    <source>
        <dbReference type="Google" id="ProtNLM"/>
    </source>
</evidence>
<reference evidence="1" key="1">
    <citation type="submission" date="2022-04" db="EMBL/GenBank/DDBJ databases">
        <title>A functionally conserved STORR gene fusion in Papaver species that diverged 16.8 million years ago.</title>
        <authorList>
            <person name="Catania T."/>
        </authorList>
    </citation>
    <scope>NUCLEOTIDE SEQUENCE</scope>
    <source>
        <strain evidence="1">S-188037</strain>
    </source>
</reference>
<gene>
    <name evidence="1" type="ORF">MKW98_009203</name>
</gene>
<name>A0AAD4XPT6_9MAGN</name>
<evidence type="ECO:0000313" key="2">
    <source>
        <dbReference type="Proteomes" id="UP001202328"/>
    </source>
</evidence>
<dbReference type="Pfam" id="PF02330">
    <property type="entry name" value="MAM33"/>
    <property type="match status" value="1"/>
</dbReference>
<evidence type="ECO:0000313" key="1">
    <source>
        <dbReference type="EMBL" id="KAI3941133.1"/>
    </source>
</evidence>
<dbReference type="PANTHER" id="PTHR10826">
    <property type="entry name" value="COMPLEMENT COMPONENT 1"/>
    <property type="match status" value="1"/>
</dbReference>
<sequence>MRTSMNRLIRASQKMCLHFSSISSKTAVSRLPRPLCADIQKPFFNSFYQTRTYISETPKSVFEGNILRILRNEIQYESEYAPPKEPVTTVGSFTVEDRPGEQWIRLRRKYGEEDIQIESTMFDGICPAPKNSDDDTDDDADRKMQLRISSIVSISKGENDSVLQFVCFAWPDRLEIQNVFVLRRDGMVVKRYAGQNFKDLEDKLQSSLQEFLDARGVSEELAVSLHEYMKNKDKIELIRWMGNVRSFIEK</sequence>
<accession>A0AAD4XPT6</accession>
<dbReference type="AlphaFoldDB" id="A0AAD4XPT6"/>
<proteinExistence type="predicted"/>